<proteinExistence type="predicted"/>
<evidence type="ECO:0000313" key="1">
    <source>
        <dbReference type="EMBL" id="KAA8999126.1"/>
    </source>
</evidence>
<comment type="caution">
    <text evidence="1">The sequence shown here is derived from an EMBL/GenBank/DDBJ whole genome shotgun (WGS) entry which is preliminary data.</text>
</comment>
<accession>A0ABQ6T178</accession>
<dbReference type="RefSeq" id="WP_150454467.1">
    <property type="nucleotide sequence ID" value="NZ_VYKI01000009.1"/>
</dbReference>
<dbReference type="Proteomes" id="UP000326367">
    <property type="component" value="Unassembled WGS sequence"/>
</dbReference>
<protein>
    <recommendedName>
        <fullName evidence="3">HPt domain-containing protein</fullName>
    </recommendedName>
</protein>
<gene>
    <name evidence="1" type="ORF">FJU31_09075</name>
</gene>
<evidence type="ECO:0008006" key="3">
    <source>
        <dbReference type="Google" id="ProtNLM"/>
    </source>
</evidence>
<evidence type="ECO:0000313" key="2">
    <source>
        <dbReference type="Proteomes" id="UP000326367"/>
    </source>
</evidence>
<keyword evidence="2" id="KW-1185">Reference proteome</keyword>
<organism evidence="1 2">
    <name type="scientific">Stenotrophomonas cyclobalanopsidis</name>
    <dbReference type="NCBI Taxonomy" id="2771362"/>
    <lineage>
        <taxon>Bacteria</taxon>
        <taxon>Pseudomonadati</taxon>
        <taxon>Pseudomonadota</taxon>
        <taxon>Gammaproteobacteria</taxon>
        <taxon>Lysobacterales</taxon>
        <taxon>Lysobacteraceae</taxon>
        <taxon>Stenotrophomonas</taxon>
    </lineage>
</organism>
<sequence length="138" mass="14922">MSHRTRYPNLHQLVGDSIDVLSADIAARIEAVLKDPGDLMSILQERMEADDATDHAAARAGLTDQQSGTVAGLRRTVSGISTLTRLMHAAHIARTHGGPLQAVPPETMEGLMVAARELTRHVQQQLQAERMRGAATLQ</sequence>
<reference evidence="1 2" key="1">
    <citation type="journal article" date="2020" name="Antonie Van Leeuwenhoek">
        <title>Stenotrophomonas cyclobalanopsidis sp. nov., isolated from the leaf spot disease of Cyclobalanopsis patelliformis.</title>
        <authorList>
            <person name="Bian D.R."/>
            <person name="Xue H."/>
            <person name="Piao C.G."/>
            <person name="Li Y."/>
        </authorList>
    </citation>
    <scope>NUCLEOTIDE SEQUENCE [LARGE SCALE GENOMIC DNA]</scope>
    <source>
        <strain evidence="1 2">TPQG1-4</strain>
    </source>
</reference>
<name>A0ABQ6T178_9GAMM</name>
<dbReference type="EMBL" id="VYKI01000009">
    <property type="protein sequence ID" value="KAA8999126.1"/>
    <property type="molecule type" value="Genomic_DNA"/>
</dbReference>